<keyword evidence="8" id="KW-1185">Reference proteome</keyword>
<proteinExistence type="inferred from homology"/>
<sequence length="1618" mass="182265">MPPDALEPPKGSDAKKSKSKGKVQLDPSKTITAPGSSVTRIAQACDRCRAKKSKCDGKRPACSACAAVGIKCVVSDKLSRRAFPKGYTETLEERIRQLEAENTKLQGLLDLRDEQRGINSSIGDVSNSRSDSDSDSSRHNESSNIPNFSNPHSVLHTHTHGDGCACCSGSNVLHERPVSLAGSVYGESGNVSVPQSVLSEDDDDTHSLLSLEDPSFSSQSRPFETRFNSFPNKEVSPAPGAFAAATAIEQMQKMPTPQDQQLEEESKQKLLTHLLAASIPRSTEETLFIPTLLAKICQVYGYGSKPAIITANALASLKETLDSQSLYQPDYSEEADLMSLIMDRTDVTNLSHYEAMRFLKMLHLPNRAELDHLLTLYFKEWGNIMPLVNKGVFLKNFLKLDNLADHNADEPSYEYSYESTEKVGALMVLVVSFGILSQKFELMHSNDKVELRHRAALLNRYDKLIHEFIKPNCLITKYCSLQSLQILALALQYCLAIGDVTTCYELRGRVISMAQQLRLHRCPAAVLGLNGKDINNVNLQNFMQGERRILFWCIYCLDAYSSLNLGIPRLLKDYEIECAMPFSGSSEDERDNENVLIVNNTKLTIFGRVSKSALSSMQYCKVLGNIMDSIFTRSGDVNVSERALEKDRILECWRRDLPQDLKFEIDVNGFSLRDHTNIKLAGGMEGTNWSIYSRHQLVMIFLYYHAKVLIYLPIISKYGYHHNVGLSMKERVDSKQRDVASVISSMTMIQQSSIQILEVMKIMASNSAYSIPIPINLPREKARFALLVAKGSLDFIKGGPLHQSSKSLLISTLSEFNQETEMQIPGGLTPNSTRLLELSIMSILGISPLKNSNNLRKRVMSDRPISKQAVMRDALYVNGMEDQSYTKPRQASTFVKSESMDSPSLDIPTQSPTIDMSNSNNDSNGSSNEESLEELLHFDPFTMNYSNQLMATDFAADGSLGLVPFLNENPDEYRDDDQMSDRIDEDGGASGFRSINYDSFRPHYPSSFYDILSKYIGSSEVEKTLDLGCGTAVATFPLLNLSHYVYGIDLSPSMIKTANDLKAQRLEQLGITDMNRIEFAVSAVEDLEVEAGSYDLITAAECIHWFRDLPTFFSSASKYLKPRGVLAYWYYVDPVFIGFEGPSDKTRSKTEICEAADKIYNKYTYEDSNWFGKHWEQPGRNVLRDLLVEVDSAIPKDLFEDVKIKKSKLSTTREFDSDDLGIKKEGIPVTSFVKYMTTFGAAHNYAEANGEGSLENFESKILEEFEKELGWDREKTKVNIAWNTGYTFMRKKIKPLNQGISNNTSIHPNNIMFNLPKFIFRVVGFSFLIWALLSTIVPQATLKFTHKDIQTNSFQQSSYPYSSIVSPSSLEITDTNVYYIIGHPDDEVMFFAPSLLELSKSKHNNRVHIVCFSKGDAVDPSMGKIRSTELVNSARILGVHESDVHILDKYQDGMDITWEKADIGASLSTLIKDNSVLITFDEQGVSKHPNHISLYHGVRSFFENYLKRRSTKSRLYVLKSLNVWEKYSFTLLTNVELFVDLISKHFLSNILKLNVNVSFFNQVSKEGPPTIRFYSDLNMLSVSYAAMAYGHFSQMVWFRYGWLVFSRYLTYNHLIQLK</sequence>
<dbReference type="InterPro" id="IPR013216">
    <property type="entry name" value="Methyltransf_11"/>
</dbReference>
<dbReference type="InterPro" id="IPR029063">
    <property type="entry name" value="SAM-dependent_MTases_sf"/>
</dbReference>
<dbReference type="InterPro" id="IPR003737">
    <property type="entry name" value="GlcNAc_PI_deacetylase-related"/>
</dbReference>
<evidence type="ECO:0000313" key="8">
    <source>
        <dbReference type="Proteomes" id="UP000825434"/>
    </source>
</evidence>
<feature type="compositionally biased region" description="Polar residues" evidence="5">
    <location>
        <begin position="887"/>
        <end position="916"/>
    </location>
</feature>
<dbReference type="Gene3D" id="3.40.50.150">
    <property type="entry name" value="Vaccinia Virus protein VP39"/>
    <property type="match status" value="1"/>
</dbReference>
<dbReference type="Pfam" id="PF08241">
    <property type="entry name" value="Methyltransf_11"/>
    <property type="match status" value="1"/>
</dbReference>
<dbReference type="CDD" id="cd00067">
    <property type="entry name" value="GAL4"/>
    <property type="match status" value="1"/>
</dbReference>
<protein>
    <recommendedName>
        <fullName evidence="2">N-acetylglucosaminylphosphatidylinositol deacetylase</fullName>
        <ecNumber evidence="2">3.5.1.89</ecNumber>
    </recommendedName>
</protein>
<dbReference type="Proteomes" id="UP000825434">
    <property type="component" value="Chromosome 1"/>
</dbReference>
<feature type="compositionally biased region" description="Polar residues" evidence="5">
    <location>
        <begin position="189"/>
        <end position="198"/>
    </location>
</feature>
<organism evidence="7 8">
    <name type="scientific">Candidozyma haemuli</name>
    <dbReference type="NCBI Taxonomy" id="45357"/>
    <lineage>
        <taxon>Eukaryota</taxon>
        <taxon>Fungi</taxon>
        <taxon>Dikarya</taxon>
        <taxon>Ascomycota</taxon>
        <taxon>Saccharomycotina</taxon>
        <taxon>Pichiomycetes</taxon>
        <taxon>Metschnikowiaceae</taxon>
        <taxon>Candidozyma</taxon>
    </lineage>
</organism>
<evidence type="ECO:0000256" key="5">
    <source>
        <dbReference type="SAM" id="MobiDB-lite"/>
    </source>
</evidence>
<dbReference type="SMART" id="SM00066">
    <property type="entry name" value="GAL4"/>
    <property type="match status" value="1"/>
</dbReference>
<dbReference type="PANTHER" id="PTHR46910">
    <property type="entry name" value="TRANSCRIPTION FACTOR PDR1"/>
    <property type="match status" value="1"/>
</dbReference>
<keyword evidence="3" id="KW-0479">Metal-binding</keyword>
<dbReference type="SUPFAM" id="SSF102588">
    <property type="entry name" value="LmbE-like"/>
    <property type="match status" value="1"/>
</dbReference>
<dbReference type="InterPro" id="IPR024078">
    <property type="entry name" value="LmbE-like_dom_sf"/>
</dbReference>
<evidence type="ECO:0000313" key="7">
    <source>
        <dbReference type="EMBL" id="QWU86395.1"/>
    </source>
</evidence>
<dbReference type="SUPFAM" id="SSF57701">
    <property type="entry name" value="Zn2/Cys6 DNA-binding domain"/>
    <property type="match status" value="1"/>
</dbReference>
<dbReference type="Pfam" id="PF00172">
    <property type="entry name" value="Zn_clus"/>
    <property type="match status" value="1"/>
</dbReference>
<accession>A0ABX8I1R8</accession>
<dbReference type="Gene3D" id="3.40.50.10320">
    <property type="entry name" value="LmbE-like"/>
    <property type="match status" value="1"/>
</dbReference>
<dbReference type="InterPro" id="IPR050987">
    <property type="entry name" value="AtrR-like"/>
</dbReference>
<keyword evidence="4" id="KW-0539">Nucleus</keyword>
<dbReference type="InterPro" id="IPR001138">
    <property type="entry name" value="Zn2Cys6_DnaBD"/>
</dbReference>
<dbReference type="PANTHER" id="PTHR46910:SF12">
    <property type="entry name" value="REGULATORY PROTEIN CAT8"/>
    <property type="match status" value="1"/>
</dbReference>
<evidence type="ECO:0000256" key="1">
    <source>
        <dbReference type="ARBA" id="ARBA00006066"/>
    </source>
</evidence>
<dbReference type="SMART" id="SM00906">
    <property type="entry name" value="Fungal_trans"/>
    <property type="match status" value="1"/>
</dbReference>
<dbReference type="Gene3D" id="4.10.240.10">
    <property type="entry name" value="Zn(2)-C6 fungal-type DNA-binding domain"/>
    <property type="match status" value="1"/>
</dbReference>
<dbReference type="CDD" id="cd02440">
    <property type="entry name" value="AdoMet_MTases"/>
    <property type="match status" value="1"/>
</dbReference>
<gene>
    <name evidence="7" type="ORF">CA3LBN_000613</name>
</gene>
<evidence type="ECO:0000256" key="3">
    <source>
        <dbReference type="ARBA" id="ARBA00022723"/>
    </source>
</evidence>
<dbReference type="Pfam" id="PF04082">
    <property type="entry name" value="Fungal_trans"/>
    <property type="match status" value="1"/>
</dbReference>
<dbReference type="CDD" id="cd15485">
    <property type="entry name" value="ZIP_Cat8"/>
    <property type="match status" value="1"/>
</dbReference>
<evidence type="ECO:0000256" key="2">
    <source>
        <dbReference type="ARBA" id="ARBA00012176"/>
    </source>
</evidence>
<dbReference type="InterPro" id="IPR007219">
    <property type="entry name" value="XnlR_reg_dom"/>
</dbReference>
<feature type="region of interest" description="Disordered" evidence="5">
    <location>
        <begin position="1"/>
        <end position="33"/>
    </location>
</feature>
<feature type="region of interest" description="Disordered" evidence="5">
    <location>
        <begin position="887"/>
        <end position="931"/>
    </location>
</feature>
<dbReference type="SUPFAM" id="SSF53335">
    <property type="entry name" value="S-adenosyl-L-methionine-dependent methyltransferases"/>
    <property type="match status" value="1"/>
</dbReference>
<feature type="domain" description="Zn(2)-C6 fungal-type" evidence="6">
    <location>
        <begin position="44"/>
        <end position="74"/>
    </location>
</feature>
<dbReference type="PROSITE" id="PS00463">
    <property type="entry name" value="ZN2_CY6_FUNGAL_1"/>
    <property type="match status" value="1"/>
</dbReference>
<name>A0ABX8I1R8_9ASCO</name>
<comment type="similarity">
    <text evidence="1">Belongs to the PIGL family.</text>
</comment>
<evidence type="ECO:0000259" key="6">
    <source>
        <dbReference type="PROSITE" id="PS50048"/>
    </source>
</evidence>
<feature type="region of interest" description="Disordered" evidence="5">
    <location>
        <begin position="189"/>
        <end position="222"/>
    </location>
</feature>
<feature type="region of interest" description="Disordered" evidence="5">
    <location>
        <begin position="119"/>
        <end position="154"/>
    </location>
</feature>
<dbReference type="CDD" id="cd12148">
    <property type="entry name" value="fungal_TF_MHR"/>
    <property type="match status" value="1"/>
</dbReference>
<evidence type="ECO:0000256" key="4">
    <source>
        <dbReference type="ARBA" id="ARBA00023242"/>
    </source>
</evidence>
<feature type="compositionally biased region" description="Basic and acidic residues" evidence="5">
    <location>
        <begin position="130"/>
        <end position="141"/>
    </location>
</feature>
<dbReference type="EMBL" id="CP076661">
    <property type="protein sequence ID" value="QWU86395.1"/>
    <property type="molecule type" value="Genomic_DNA"/>
</dbReference>
<feature type="compositionally biased region" description="Low complexity" evidence="5">
    <location>
        <begin position="917"/>
        <end position="929"/>
    </location>
</feature>
<dbReference type="EC" id="3.5.1.89" evidence="2"/>
<dbReference type="InterPro" id="IPR036864">
    <property type="entry name" value="Zn2-C6_fun-type_DNA-bd_sf"/>
</dbReference>
<dbReference type="PROSITE" id="PS50048">
    <property type="entry name" value="ZN2_CY6_FUNGAL_2"/>
    <property type="match status" value="1"/>
</dbReference>
<reference evidence="7 8" key="1">
    <citation type="submission" date="2021-06" db="EMBL/GenBank/DDBJ databases">
        <title>Candida outbreak in Lebanon.</title>
        <authorList>
            <person name="Finianos M."/>
        </authorList>
    </citation>
    <scope>NUCLEOTIDE SEQUENCE [LARGE SCALE GENOMIC DNA]</scope>
    <source>
        <strain evidence="7">CA3LBN</strain>
    </source>
</reference>
<dbReference type="Pfam" id="PF02585">
    <property type="entry name" value="PIG-L"/>
    <property type="match status" value="1"/>
</dbReference>